<name>A0A1F5WQZ0_9BACT</name>
<proteinExistence type="predicted"/>
<organism evidence="1 2">
    <name type="scientific">Candidatus Giovannonibacteria bacterium RIFCSPHIGHO2_12_FULL_43_15</name>
    <dbReference type="NCBI Taxonomy" id="1798341"/>
    <lineage>
        <taxon>Bacteria</taxon>
        <taxon>Candidatus Giovannoniibacteriota</taxon>
    </lineage>
</organism>
<sequence>MPTISIPKRLAKEDLIVIPKREYEEFSQWRKNIRIRLDDSWFWTKEWQKKEAEADKAIRNGKIEGPFSDSSDLLVALKSTRKKK</sequence>
<dbReference type="AlphaFoldDB" id="A0A1F5WQZ0"/>
<accession>A0A1F5WQZ0</accession>
<dbReference type="Proteomes" id="UP000177723">
    <property type="component" value="Unassembled WGS sequence"/>
</dbReference>
<gene>
    <name evidence="1" type="ORF">A3F23_02655</name>
</gene>
<evidence type="ECO:0000313" key="2">
    <source>
        <dbReference type="Proteomes" id="UP000177723"/>
    </source>
</evidence>
<evidence type="ECO:0000313" key="1">
    <source>
        <dbReference type="EMBL" id="OGF78079.1"/>
    </source>
</evidence>
<comment type="caution">
    <text evidence="1">The sequence shown here is derived from an EMBL/GenBank/DDBJ whole genome shotgun (WGS) entry which is preliminary data.</text>
</comment>
<protein>
    <submittedName>
        <fullName evidence="1">Uncharacterized protein</fullName>
    </submittedName>
</protein>
<dbReference type="EMBL" id="MFHT01000004">
    <property type="protein sequence ID" value="OGF78079.1"/>
    <property type="molecule type" value="Genomic_DNA"/>
</dbReference>
<reference evidence="1 2" key="1">
    <citation type="journal article" date="2016" name="Nat. Commun.">
        <title>Thousands of microbial genomes shed light on interconnected biogeochemical processes in an aquifer system.</title>
        <authorList>
            <person name="Anantharaman K."/>
            <person name="Brown C.T."/>
            <person name="Hug L.A."/>
            <person name="Sharon I."/>
            <person name="Castelle C.J."/>
            <person name="Probst A.J."/>
            <person name="Thomas B.C."/>
            <person name="Singh A."/>
            <person name="Wilkins M.J."/>
            <person name="Karaoz U."/>
            <person name="Brodie E.L."/>
            <person name="Williams K.H."/>
            <person name="Hubbard S.S."/>
            <person name="Banfield J.F."/>
        </authorList>
    </citation>
    <scope>NUCLEOTIDE SEQUENCE [LARGE SCALE GENOMIC DNA]</scope>
</reference>